<evidence type="ECO:0000256" key="6">
    <source>
        <dbReference type="SAM" id="Phobius"/>
    </source>
</evidence>
<evidence type="ECO:0000313" key="8">
    <source>
        <dbReference type="EMBL" id="MFH5210610.1"/>
    </source>
</evidence>
<feature type="transmembrane region" description="Helical" evidence="6">
    <location>
        <begin position="315"/>
        <end position="342"/>
    </location>
</feature>
<dbReference type="InterPro" id="IPR050545">
    <property type="entry name" value="Mycobact_MmpL"/>
</dbReference>
<comment type="subcellular location">
    <subcellularLocation>
        <location evidence="1">Cell membrane</location>
        <topology evidence="1">Multi-pass membrane protein</topology>
    </subcellularLocation>
</comment>
<dbReference type="Gene3D" id="1.20.1640.10">
    <property type="entry name" value="Multidrug efflux transporter AcrB transmembrane domain"/>
    <property type="match status" value="1"/>
</dbReference>
<proteinExistence type="predicted"/>
<evidence type="ECO:0000259" key="7">
    <source>
        <dbReference type="PROSITE" id="PS50156"/>
    </source>
</evidence>
<keyword evidence="5 6" id="KW-0472">Membrane</keyword>
<dbReference type="Pfam" id="PF03176">
    <property type="entry name" value="MMPL"/>
    <property type="match status" value="1"/>
</dbReference>
<evidence type="ECO:0000256" key="1">
    <source>
        <dbReference type="ARBA" id="ARBA00004651"/>
    </source>
</evidence>
<dbReference type="PANTHER" id="PTHR33406:SF13">
    <property type="entry name" value="MEMBRANE PROTEIN YDFJ"/>
    <property type="match status" value="1"/>
</dbReference>
<evidence type="ECO:0000256" key="3">
    <source>
        <dbReference type="ARBA" id="ARBA00022692"/>
    </source>
</evidence>
<feature type="transmembrane region" description="Helical" evidence="6">
    <location>
        <begin position="199"/>
        <end position="232"/>
    </location>
</feature>
<evidence type="ECO:0000313" key="9">
    <source>
        <dbReference type="Proteomes" id="UP001609175"/>
    </source>
</evidence>
<evidence type="ECO:0000256" key="5">
    <source>
        <dbReference type="ARBA" id="ARBA00023136"/>
    </source>
</evidence>
<dbReference type="RefSeq" id="WP_395116474.1">
    <property type="nucleotide sequence ID" value="NZ_JBIMSO010000064.1"/>
</dbReference>
<feature type="transmembrane region" description="Helical" evidence="6">
    <location>
        <begin position="291"/>
        <end position="308"/>
    </location>
</feature>
<keyword evidence="3 6" id="KW-0812">Transmembrane</keyword>
<dbReference type="PANTHER" id="PTHR33406">
    <property type="entry name" value="MEMBRANE PROTEIN MJ1562-RELATED"/>
    <property type="match status" value="1"/>
</dbReference>
<dbReference type="EMBL" id="JBIMSO010000064">
    <property type="protein sequence ID" value="MFH5210610.1"/>
    <property type="molecule type" value="Genomic_DNA"/>
</dbReference>
<keyword evidence="2" id="KW-1003">Cell membrane</keyword>
<name>A0ABW7JUJ0_9NOCA</name>
<evidence type="ECO:0000256" key="4">
    <source>
        <dbReference type="ARBA" id="ARBA00022989"/>
    </source>
</evidence>
<dbReference type="InterPro" id="IPR000731">
    <property type="entry name" value="SSD"/>
</dbReference>
<organism evidence="8 9">
    <name type="scientific">Antrihabitans spumae</name>
    <dbReference type="NCBI Taxonomy" id="3373370"/>
    <lineage>
        <taxon>Bacteria</taxon>
        <taxon>Bacillati</taxon>
        <taxon>Actinomycetota</taxon>
        <taxon>Actinomycetes</taxon>
        <taxon>Mycobacteriales</taxon>
        <taxon>Nocardiaceae</taxon>
        <taxon>Antrihabitans</taxon>
    </lineage>
</organism>
<reference evidence="8 9" key="1">
    <citation type="submission" date="2024-10" db="EMBL/GenBank/DDBJ databases">
        <authorList>
            <person name="Riesco R."/>
        </authorList>
    </citation>
    <scope>NUCLEOTIDE SEQUENCE [LARGE SCALE GENOMIC DNA]</scope>
    <source>
        <strain evidence="8 9">NCIMB 15449</strain>
    </source>
</reference>
<dbReference type="SUPFAM" id="SSF82866">
    <property type="entry name" value="Multidrug efflux transporter AcrB transmembrane domain"/>
    <property type="match status" value="1"/>
</dbReference>
<feature type="transmembrane region" description="Helical" evidence="6">
    <location>
        <begin position="381"/>
        <end position="405"/>
    </location>
</feature>
<evidence type="ECO:0000256" key="2">
    <source>
        <dbReference type="ARBA" id="ARBA00022475"/>
    </source>
</evidence>
<protein>
    <submittedName>
        <fullName evidence="8">MMPL family transporter</fullName>
    </submittedName>
</protein>
<dbReference type="Proteomes" id="UP001609175">
    <property type="component" value="Unassembled WGS sequence"/>
</dbReference>
<comment type="caution">
    <text evidence="8">The sequence shown here is derived from an EMBL/GenBank/DDBJ whole genome shotgun (WGS) entry which is preliminary data.</text>
</comment>
<gene>
    <name evidence="8" type="ORF">ACHIPZ_20740</name>
</gene>
<sequence>MTLQLEERPAIGYRWGGFVARRRWAVLGAWIVLIVLGGLSTPLLNSALQSPDFTVHNADSARASELTTKHFPQLGDGQGVIVFDSPTLSADSPEFRSAVTDAVEQARSAQGVGNVVGPFDALGGQISDDRHAALAVVALTGTPSERAITARKLQDDLTATNHPNMTVGLTGIAALQNDLVDIEIGDITKAEAIGIPVALLILVFALGAVVAAALPIGVGLAGLALTTGLLFLLSGVTSINVLTVSIASMIGIGIGIDYAMFIVSRFREELARGRGVTDAIGIAMSTTGKTVVASGLIVTIALGSLVVIDAPIFRGIALGVGISIVSTMLVALTFLPALLAVLGPKVNRWALPARFRPADVTNTTETSRWARWAHLVMARPVLFGVGATLVLLVGAAPLTSMSLGIDMGMAYLDKTPSGAAAQTVSTKFAPGALAPLTVVSTDGARNVDQLAAQIARDDRVASSFVQRADGQALIVVISETATDSPETSELVAQLRRQAGSDYAVGGPAAEFLDLSDEINAKLPAVIGFVLIV</sequence>
<feature type="transmembrane region" description="Helical" evidence="6">
    <location>
        <begin position="239"/>
        <end position="263"/>
    </location>
</feature>
<dbReference type="PROSITE" id="PS50156">
    <property type="entry name" value="SSD"/>
    <property type="match status" value="1"/>
</dbReference>
<feature type="domain" description="SSD" evidence="7">
    <location>
        <begin position="220"/>
        <end position="341"/>
    </location>
</feature>
<feature type="transmembrane region" description="Helical" evidence="6">
    <location>
        <begin position="24"/>
        <end position="44"/>
    </location>
</feature>
<keyword evidence="4 6" id="KW-1133">Transmembrane helix</keyword>
<dbReference type="InterPro" id="IPR004869">
    <property type="entry name" value="MMPL_dom"/>
</dbReference>
<accession>A0ABW7JUJ0</accession>